<dbReference type="EMBL" id="UGTH01000001">
    <property type="protein sequence ID" value="SUB75756.1"/>
    <property type="molecule type" value="Genomic_DNA"/>
</dbReference>
<dbReference type="EC" id="1.5.1.3" evidence="3"/>
<dbReference type="GO" id="GO:0046452">
    <property type="term" value="P:dihydrofolate metabolic process"/>
    <property type="evidence" value="ECO:0007669"/>
    <property type="project" value="TreeGrafter"/>
</dbReference>
<gene>
    <name evidence="8" type="primary">dfrA</name>
    <name evidence="8" type="ORF">NCTC11088_01559</name>
</gene>
<evidence type="ECO:0000259" key="7">
    <source>
        <dbReference type="PROSITE" id="PS51330"/>
    </source>
</evidence>
<accession>A0A379DCP0</accession>
<evidence type="ECO:0000313" key="9">
    <source>
        <dbReference type="Proteomes" id="UP000254777"/>
    </source>
</evidence>
<dbReference type="InterPro" id="IPR012259">
    <property type="entry name" value="DHFR"/>
</dbReference>
<dbReference type="RefSeq" id="WP_004821027.1">
    <property type="nucleotide sequence ID" value="NZ_UGTH01000001.1"/>
</dbReference>
<comment type="similarity">
    <text evidence="2">Belongs to the dihydrofolate reductase family.</text>
</comment>
<evidence type="ECO:0000256" key="3">
    <source>
        <dbReference type="ARBA" id="ARBA00012856"/>
    </source>
</evidence>
<dbReference type="UniPathway" id="UPA00077">
    <property type="reaction ID" value="UER00158"/>
</dbReference>
<protein>
    <recommendedName>
        <fullName evidence="3">dihydrofolate reductase</fullName>
        <ecNumber evidence="3">1.5.1.3</ecNumber>
    </recommendedName>
</protein>
<organism evidence="8 9">
    <name type="scientific">Peptoniphilus indolicus</name>
    <dbReference type="NCBI Taxonomy" id="33030"/>
    <lineage>
        <taxon>Bacteria</taxon>
        <taxon>Bacillati</taxon>
        <taxon>Bacillota</taxon>
        <taxon>Tissierellia</taxon>
        <taxon>Tissierellales</taxon>
        <taxon>Peptoniphilaceae</taxon>
        <taxon>Peptoniphilus</taxon>
    </lineage>
</organism>
<reference evidence="8 9" key="1">
    <citation type="submission" date="2018-06" db="EMBL/GenBank/DDBJ databases">
        <authorList>
            <consortium name="Pathogen Informatics"/>
            <person name="Doyle S."/>
        </authorList>
    </citation>
    <scope>NUCLEOTIDE SEQUENCE [LARGE SCALE GENOMIC DNA]</scope>
    <source>
        <strain evidence="8 9">NCTC11088</strain>
    </source>
</reference>
<dbReference type="SUPFAM" id="SSF53597">
    <property type="entry name" value="Dihydrofolate reductase-like"/>
    <property type="match status" value="1"/>
</dbReference>
<dbReference type="PRINTS" id="PR00070">
    <property type="entry name" value="DHFR"/>
</dbReference>
<evidence type="ECO:0000313" key="8">
    <source>
        <dbReference type="EMBL" id="SUB75756.1"/>
    </source>
</evidence>
<sequence length="172" mass="20037">MFAIVNVDENWGIGADNDMLVHLKSDLEFFKETTMGKLILMGRKTYETLPDKKPLPGRRNVILTRSDINPEGYEVIHSPEKAMEIYSEMNPDDFAIIGGAEVYKMFLPYCEKAIITKTHTAFERVEKYFPNLDEYEDWEIESEGETVEDPQIDYHIVVYKNNNVKKWDGVKF</sequence>
<dbReference type="PANTHER" id="PTHR48069">
    <property type="entry name" value="DIHYDROFOLATE REDUCTASE"/>
    <property type="match status" value="1"/>
</dbReference>
<dbReference type="InterPro" id="IPR001796">
    <property type="entry name" value="DHFR_dom"/>
</dbReference>
<dbReference type="PANTHER" id="PTHR48069:SF3">
    <property type="entry name" value="DIHYDROFOLATE REDUCTASE"/>
    <property type="match status" value="1"/>
</dbReference>
<keyword evidence="5" id="KW-0521">NADP</keyword>
<evidence type="ECO:0000256" key="2">
    <source>
        <dbReference type="ARBA" id="ARBA00009539"/>
    </source>
</evidence>
<dbReference type="AlphaFoldDB" id="A0A379DCP0"/>
<dbReference type="GO" id="GO:0004146">
    <property type="term" value="F:dihydrofolate reductase activity"/>
    <property type="evidence" value="ECO:0007669"/>
    <property type="project" value="UniProtKB-EC"/>
</dbReference>
<keyword evidence="4" id="KW-0554">One-carbon metabolism</keyword>
<dbReference type="CDD" id="cd00209">
    <property type="entry name" value="DHFR"/>
    <property type="match status" value="1"/>
</dbReference>
<dbReference type="PROSITE" id="PS51330">
    <property type="entry name" value="DHFR_2"/>
    <property type="match status" value="1"/>
</dbReference>
<keyword evidence="6 8" id="KW-0560">Oxidoreductase</keyword>
<dbReference type="GO" id="GO:0046654">
    <property type="term" value="P:tetrahydrofolate biosynthetic process"/>
    <property type="evidence" value="ECO:0007669"/>
    <property type="project" value="UniProtKB-UniPathway"/>
</dbReference>
<dbReference type="GO" id="GO:0006730">
    <property type="term" value="P:one-carbon metabolic process"/>
    <property type="evidence" value="ECO:0007669"/>
    <property type="project" value="UniProtKB-KW"/>
</dbReference>
<evidence type="ECO:0000256" key="4">
    <source>
        <dbReference type="ARBA" id="ARBA00022563"/>
    </source>
</evidence>
<evidence type="ECO:0000256" key="1">
    <source>
        <dbReference type="ARBA" id="ARBA00004903"/>
    </source>
</evidence>
<name>A0A379DCP0_9FIRM</name>
<evidence type="ECO:0000256" key="6">
    <source>
        <dbReference type="ARBA" id="ARBA00023002"/>
    </source>
</evidence>
<dbReference type="GO" id="GO:0050661">
    <property type="term" value="F:NADP binding"/>
    <property type="evidence" value="ECO:0007669"/>
    <property type="project" value="InterPro"/>
</dbReference>
<dbReference type="InterPro" id="IPR024072">
    <property type="entry name" value="DHFR-like_dom_sf"/>
</dbReference>
<dbReference type="GO" id="GO:0046655">
    <property type="term" value="P:folic acid metabolic process"/>
    <property type="evidence" value="ECO:0007669"/>
    <property type="project" value="TreeGrafter"/>
</dbReference>
<dbReference type="Pfam" id="PF00186">
    <property type="entry name" value="DHFR_1"/>
    <property type="match status" value="1"/>
</dbReference>
<feature type="domain" description="DHFR" evidence="7">
    <location>
        <begin position="1"/>
        <end position="161"/>
    </location>
</feature>
<proteinExistence type="inferred from homology"/>
<dbReference type="Proteomes" id="UP000254777">
    <property type="component" value="Unassembled WGS sequence"/>
</dbReference>
<evidence type="ECO:0000256" key="5">
    <source>
        <dbReference type="ARBA" id="ARBA00022857"/>
    </source>
</evidence>
<comment type="pathway">
    <text evidence="1">Cofactor biosynthesis; tetrahydrofolate biosynthesis; 5,6,7,8-tetrahydrofolate from 7,8-dihydrofolate: step 1/1.</text>
</comment>
<dbReference type="Gene3D" id="3.40.430.10">
    <property type="entry name" value="Dihydrofolate Reductase, subunit A"/>
    <property type="match status" value="1"/>
</dbReference>